<feature type="binding site" evidence="6">
    <location>
        <position position="74"/>
    </location>
    <ligand>
        <name>[4Fe-4S] cluster</name>
        <dbReference type="ChEBI" id="CHEBI:49883"/>
        <label>2</label>
    </ligand>
</feature>
<dbReference type="InterPro" id="IPR004496">
    <property type="entry name" value="NapF"/>
</dbReference>
<keyword evidence="3 6" id="KW-0677">Repeat</keyword>
<dbReference type="PROSITE" id="PS00198">
    <property type="entry name" value="4FE4S_FER_1"/>
    <property type="match status" value="2"/>
</dbReference>
<feature type="binding site" evidence="6">
    <location>
        <position position="146"/>
    </location>
    <ligand>
        <name>[4Fe-4S] cluster</name>
        <dbReference type="ChEBI" id="CHEBI:49883"/>
        <label>3</label>
    </ligand>
</feature>
<feature type="binding site" evidence="6">
    <location>
        <position position="140"/>
    </location>
    <ligand>
        <name>[4Fe-4S] cluster</name>
        <dbReference type="ChEBI" id="CHEBI:49883"/>
        <label>3</label>
    </ligand>
</feature>
<evidence type="ECO:0000256" key="4">
    <source>
        <dbReference type="ARBA" id="ARBA00023004"/>
    </source>
</evidence>
<evidence type="ECO:0000313" key="8">
    <source>
        <dbReference type="EMBL" id="ARD21785.1"/>
    </source>
</evidence>
<feature type="binding site" evidence="6">
    <location>
        <position position="42"/>
    </location>
    <ligand>
        <name>[4Fe-4S] cluster</name>
        <dbReference type="ChEBI" id="CHEBI:49883"/>
        <label>1</label>
    </ligand>
</feature>
<dbReference type="Proteomes" id="UP000191820">
    <property type="component" value="Chromosome"/>
</dbReference>
<feature type="binding site" evidence="6">
    <location>
        <position position="39"/>
    </location>
    <ligand>
        <name>[4Fe-4S] cluster</name>
        <dbReference type="ChEBI" id="CHEBI:49883"/>
        <label>1</label>
    </ligand>
</feature>
<dbReference type="InterPro" id="IPR017900">
    <property type="entry name" value="4Fe4S_Fe_S_CS"/>
</dbReference>
<dbReference type="EMBL" id="CP020472">
    <property type="protein sequence ID" value="ARD21785.1"/>
    <property type="molecule type" value="Genomic_DNA"/>
</dbReference>
<comment type="similarity">
    <text evidence="6">Belongs to the NapF family.</text>
</comment>
<dbReference type="PANTHER" id="PTHR43687">
    <property type="entry name" value="ADENYLYLSULFATE REDUCTASE, BETA SUBUNIT"/>
    <property type="match status" value="1"/>
</dbReference>
<dbReference type="PANTHER" id="PTHR43687:SF4">
    <property type="entry name" value="BLR5484 PROTEIN"/>
    <property type="match status" value="1"/>
</dbReference>
<feature type="binding site" evidence="6">
    <location>
        <position position="78"/>
    </location>
    <ligand>
        <name>[4Fe-4S] cluster</name>
        <dbReference type="ChEBI" id="CHEBI:49883"/>
        <label>2</label>
    </ligand>
</feature>
<comment type="subunit">
    <text evidence="6">Interacts with the cytoplasmic NapA precursor.</text>
</comment>
<keyword evidence="2 6" id="KW-0479">Metal-binding</keyword>
<name>A0ABM6JJ88_9GAMM</name>
<comment type="cofactor">
    <cofactor evidence="6">
        <name>[4Fe-4S] cluster</name>
        <dbReference type="ChEBI" id="CHEBI:49883"/>
    </cofactor>
</comment>
<dbReference type="CDD" id="cd10564">
    <property type="entry name" value="NapF_like"/>
    <property type="match status" value="1"/>
</dbReference>
<dbReference type="RefSeq" id="WP_080915361.1">
    <property type="nucleotide sequence ID" value="NZ_CANMJJ010000008.1"/>
</dbReference>
<keyword evidence="1 6" id="KW-0004">4Fe-4S</keyword>
<feature type="binding site" evidence="6">
    <location>
        <position position="150"/>
    </location>
    <ligand>
        <name>[4Fe-4S] cluster</name>
        <dbReference type="ChEBI" id="CHEBI:49883"/>
        <label>3</label>
    </ligand>
</feature>
<keyword evidence="4 6" id="KW-0408">Iron</keyword>
<dbReference type="Gene3D" id="3.30.70.20">
    <property type="match status" value="2"/>
</dbReference>
<organism evidence="8 9">
    <name type="scientific">Shewanella japonica</name>
    <dbReference type="NCBI Taxonomy" id="93973"/>
    <lineage>
        <taxon>Bacteria</taxon>
        <taxon>Pseudomonadati</taxon>
        <taxon>Pseudomonadota</taxon>
        <taxon>Gammaproteobacteria</taxon>
        <taxon>Alteromonadales</taxon>
        <taxon>Shewanellaceae</taxon>
        <taxon>Shewanella</taxon>
    </lineage>
</organism>
<evidence type="ECO:0000256" key="5">
    <source>
        <dbReference type="ARBA" id="ARBA00023014"/>
    </source>
</evidence>
<reference evidence="8 9" key="1">
    <citation type="submission" date="2017-03" db="EMBL/GenBank/DDBJ databases">
        <title>Genome sequencing of Shewanella japonica KCTC 22435.</title>
        <authorList>
            <person name="Kim K.M."/>
        </authorList>
    </citation>
    <scope>NUCLEOTIDE SEQUENCE [LARGE SCALE GENOMIC DNA]</scope>
    <source>
        <strain evidence="8 9">KCTC 22435</strain>
    </source>
</reference>
<feature type="domain" description="4Fe-4S ferredoxin-type" evidence="7">
    <location>
        <begin position="131"/>
        <end position="160"/>
    </location>
</feature>
<evidence type="ECO:0000256" key="2">
    <source>
        <dbReference type="ARBA" id="ARBA00022723"/>
    </source>
</evidence>
<feature type="binding site" evidence="6">
    <location>
        <position position="71"/>
    </location>
    <ligand>
        <name>[4Fe-4S] cluster</name>
        <dbReference type="ChEBI" id="CHEBI:49883"/>
        <label>2</label>
    </ligand>
</feature>
<sequence length="165" mass="18263">MSQSINHSRRNLFRRRKDNAQRPPWVIDSIEFTDECTRCNACIDACETKVLIKGDGGFPEIKFSEDECTFCQQCATVCEEKIFDVSQALPWTIKASINDSCLTYKGVWCQSCKDACDPRAITFKMAVGQIPKPIIDIDACTGCGACVSPCPAQSITVTEPHAKAE</sequence>
<evidence type="ECO:0000256" key="1">
    <source>
        <dbReference type="ARBA" id="ARBA00022485"/>
    </source>
</evidence>
<feature type="binding site" evidence="6">
    <location>
        <position position="46"/>
    </location>
    <ligand>
        <name>[4Fe-4S] cluster</name>
        <dbReference type="ChEBI" id="CHEBI:49883"/>
        <label>1</label>
    </ligand>
</feature>
<accession>A0ABM6JJ88</accession>
<comment type="function">
    <text evidence="6">Could be involved in the maturation of NapA, the catalytic subunit of the periplasmic nitrate reductase, before its export into the periplasm.</text>
</comment>
<evidence type="ECO:0000259" key="7">
    <source>
        <dbReference type="PROSITE" id="PS51379"/>
    </source>
</evidence>
<evidence type="ECO:0000256" key="3">
    <source>
        <dbReference type="ARBA" id="ARBA00022737"/>
    </source>
</evidence>
<keyword evidence="9" id="KW-1185">Reference proteome</keyword>
<feature type="binding site" evidence="6">
    <location>
        <position position="36"/>
    </location>
    <ligand>
        <name>[4Fe-4S] cluster</name>
        <dbReference type="ChEBI" id="CHEBI:49883"/>
        <label>1</label>
    </ligand>
</feature>
<evidence type="ECO:0000256" key="6">
    <source>
        <dbReference type="HAMAP-Rule" id="MF_02201"/>
    </source>
</evidence>
<dbReference type="PROSITE" id="PS51379">
    <property type="entry name" value="4FE4S_FER_2"/>
    <property type="match status" value="3"/>
</dbReference>
<gene>
    <name evidence="6" type="primary">napF</name>
    <name evidence="8" type="ORF">SJ2017_1466</name>
</gene>
<dbReference type="InterPro" id="IPR017896">
    <property type="entry name" value="4Fe4S_Fe-S-bd"/>
</dbReference>
<comment type="subcellular location">
    <subcellularLocation>
        <location evidence="6">Cytoplasm</location>
    </subcellularLocation>
</comment>
<keyword evidence="6" id="KW-0963">Cytoplasm</keyword>
<dbReference type="NCBIfam" id="TIGR00402">
    <property type="entry name" value="napF"/>
    <property type="match status" value="1"/>
</dbReference>
<feature type="domain" description="4Fe-4S ferredoxin-type" evidence="7">
    <location>
        <begin position="25"/>
        <end position="56"/>
    </location>
</feature>
<feature type="binding site" evidence="6">
    <location>
        <position position="68"/>
    </location>
    <ligand>
        <name>[4Fe-4S] cluster</name>
        <dbReference type="ChEBI" id="CHEBI:49883"/>
        <label>2</label>
    </ligand>
</feature>
<evidence type="ECO:0000313" key="9">
    <source>
        <dbReference type="Proteomes" id="UP000191820"/>
    </source>
</evidence>
<dbReference type="SUPFAM" id="SSF54862">
    <property type="entry name" value="4Fe-4S ferredoxins"/>
    <property type="match status" value="1"/>
</dbReference>
<feature type="domain" description="4Fe-4S ferredoxin-type" evidence="7">
    <location>
        <begin position="59"/>
        <end position="88"/>
    </location>
</feature>
<dbReference type="InterPro" id="IPR050572">
    <property type="entry name" value="Fe-S_Ferredoxin"/>
</dbReference>
<protein>
    <recommendedName>
        <fullName evidence="6">Ferredoxin-type protein NapF</fullName>
    </recommendedName>
</protein>
<keyword evidence="5 6" id="KW-0411">Iron-sulfur</keyword>
<feature type="binding site" evidence="6">
    <location>
        <position position="143"/>
    </location>
    <ligand>
        <name>[4Fe-4S] cluster</name>
        <dbReference type="ChEBI" id="CHEBI:49883"/>
        <label>3</label>
    </ligand>
</feature>
<dbReference type="HAMAP" id="MF_02201">
    <property type="entry name" value="NapF"/>
    <property type="match status" value="1"/>
</dbReference>
<proteinExistence type="inferred from homology"/>
<dbReference type="Pfam" id="PF12838">
    <property type="entry name" value="Fer4_7"/>
    <property type="match status" value="2"/>
</dbReference>